<dbReference type="GO" id="GO:0046872">
    <property type="term" value="F:metal ion binding"/>
    <property type="evidence" value="ECO:0007669"/>
    <property type="project" value="UniProtKB-KW"/>
</dbReference>
<evidence type="ECO:0000256" key="4">
    <source>
        <dbReference type="ARBA" id="ARBA00009759"/>
    </source>
</evidence>
<dbReference type="AlphaFoldDB" id="A0AAV9IW46"/>
<dbReference type="FunFam" id="3.40.190.80:FF:000002">
    <property type="entry name" value="Inositol-1-monophosphatase"/>
    <property type="match status" value="1"/>
</dbReference>
<evidence type="ECO:0000256" key="5">
    <source>
        <dbReference type="ARBA" id="ARBA00022723"/>
    </source>
</evidence>
<dbReference type="GO" id="GO:0046854">
    <property type="term" value="P:phosphatidylinositol phosphate biosynthetic process"/>
    <property type="evidence" value="ECO:0007669"/>
    <property type="project" value="InterPro"/>
</dbReference>
<dbReference type="GO" id="GO:0008934">
    <property type="term" value="F:inositol monophosphate 1-phosphatase activity"/>
    <property type="evidence" value="ECO:0007669"/>
    <property type="project" value="InterPro"/>
</dbReference>
<dbReference type="FunFam" id="3.30.540.10:FF:000004">
    <property type="entry name" value="Inositol-1-monophosphatase"/>
    <property type="match status" value="1"/>
</dbReference>
<comment type="pathway">
    <text evidence="3 9">Polyol metabolism; myo-inositol biosynthesis; myo-inositol from D-glucose 6-phosphate: step 2/2.</text>
</comment>
<comment type="similarity">
    <text evidence="4 9">Belongs to the inositol monophosphatase superfamily.</text>
</comment>
<keyword evidence="6 9" id="KW-0378">Hydrolase</keyword>
<dbReference type="InterPro" id="IPR020583">
    <property type="entry name" value="Inositol_monoP_metal-BS"/>
</dbReference>
<keyword evidence="11" id="KW-1185">Reference proteome</keyword>
<gene>
    <name evidence="10" type="ORF">CDCA_CDCA08G2328</name>
</gene>
<feature type="binding site" evidence="8">
    <location>
        <position position="112"/>
    </location>
    <ligand>
        <name>Mg(2+)</name>
        <dbReference type="ChEBI" id="CHEBI:18420"/>
        <label>1</label>
        <note>catalytic</note>
    </ligand>
</feature>
<comment type="caution">
    <text evidence="10">The sequence shown here is derived from an EMBL/GenBank/DDBJ whole genome shotgun (WGS) entry which is preliminary data.</text>
</comment>
<organism evidence="10 11">
    <name type="scientific">Cyanidium caldarium</name>
    <name type="common">Red alga</name>
    <dbReference type="NCBI Taxonomy" id="2771"/>
    <lineage>
        <taxon>Eukaryota</taxon>
        <taxon>Rhodophyta</taxon>
        <taxon>Bangiophyceae</taxon>
        <taxon>Cyanidiales</taxon>
        <taxon>Cyanidiaceae</taxon>
        <taxon>Cyanidium</taxon>
    </lineage>
</organism>
<keyword evidence="5 8" id="KW-0479">Metal-binding</keyword>
<feature type="binding site" evidence="8">
    <location>
        <position position="87"/>
    </location>
    <ligand>
        <name>Mg(2+)</name>
        <dbReference type="ChEBI" id="CHEBI:18420"/>
        <label>1</label>
        <note>catalytic</note>
    </ligand>
</feature>
<dbReference type="Gene3D" id="3.30.540.10">
    <property type="entry name" value="Fructose-1,6-Bisphosphatase, subunit A, domain 1"/>
    <property type="match status" value="1"/>
</dbReference>
<evidence type="ECO:0000256" key="6">
    <source>
        <dbReference type="ARBA" id="ARBA00022801"/>
    </source>
</evidence>
<comment type="cofactor">
    <cofactor evidence="2 8 9">
        <name>Mg(2+)</name>
        <dbReference type="ChEBI" id="CHEBI:18420"/>
    </cofactor>
</comment>
<dbReference type="Proteomes" id="UP001301350">
    <property type="component" value="Unassembled WGS sequence"/>
</dbReference>
<evidence type="ECO:0000256" key="8">
    <source>
        <dbReference type="PIRSR" id="PIRSR600760-2"/>
    </source>
</evidence>
<dbReference type="PROSITE" id="PS00630">
    <property type="entry name" value="IMP_2"/>
    <property type="match status" value="1"/>
</dbReference>
<evidence type="ECO:0000313" key="11">
    <source>
        <dbReference type="Proteomes" id="UP001301350"/>
    </source>
</evidence>
<reference evidence="10 11" key="1">
    <citation type="submission" date="2022-07" db="EMBL/GenBank/DDBJ databases">
        <title>Genome-wide signatures of adaptation to extreme environments.</title>
        <authorList>
            <person name="Cho C.H."/>
            <person name="Yoon H.S."/>
        </authorList>
    </citation>
    <scope>NUCLEOTIDE SEQUENCE [LARGE SCALE GENOMIC DNA]</scope>
    <source>
        <strain evidence="10 11">DBV 063 E5</strain>
    </source>
</reference>
<feature type="binding site" evidence="8">
    <location>
        <position position="110"/>
    </location>
    <ligand>
        <name>Mg(2+)</name>
        <dbReference type="ChEBI" id="CHEBI:18420"/>
        <label>1</label>
        <note>catalytic</note>
    </ligand>
</feature>
<sequence length="295" mass="32098">MSTADAALSDTTVNTVVEIAREAGEMIRRGFHKNWPYRTPFAAASTASEYDVKQRTDPVTDTDRAVEAHITRRLRATQPPSHRILGEESYDGRVESLHLTADSPPTWCIDPIDGTANFVHHIPHCAVSIGLAVGGRPQLGVIYNPILDEMFTARVGGGAYLNGGRIYCSGVQQLPDACVVTEHGSDRSQAKVDLMVEMVRAILRSDVQAVRCTGSAALNLAYVACGRFDVYVEWGPYPWDIAAGKVIVEEAGGVCLMPHGAPFVLHGRGILATNRFLVQRLRFRDGELASNTGIR</sequence>
<evidence type="ECO:0000256" key="7">
    <source>
        <dbReference type="ARBA" id="ARBA00022842"/>
    </source>
</evidence>
<dbReference type="CDD" id="cd01639">
    <property type="entry name" value="IMPase"/>
    <property type="match status" value="1"/>
</dbReference>
<feature type="binding site" evidence="8">
    <location>
        <position position="240"/>
    </location>
    <ligand>
        <name>Mg(2+)</name>
        <dbReference type="ChEBI" id="CHEBI:18420"/>
        <label>1</label>
        <note>catalytic</note>
    </ligand>
</feature>
<dbReference type="PRINTS" id="PR00377">
    <property type="entry name" value="IMPHPHTASES"/>
</dbReference>
<evidence type="ECO:0000256" key="9">
    <source>
        <dbReference type="RuleBase" id="RU364068"/>
    </source>
</evidence>
<evidence type="ECO:0000256" key="3">
    <source>
        <dbReference type="ARBA" id="ARBA00005152"/>
    </source>
</evidence>
<dbReference type="GO" id="GO:0006020">
    <property type="term" value="P:inositol metabolic process"/>
    <property type="evidence" value="ECO:0007669"/>
    <property type="project" value="TreeGrafter"/>
</dbReference>
<evidence type="ECO:0000256" key="2">
    <source>
        <dbReference type="ARBA" id="ARBA00001946"/>
    </source>
</evidence>
<dbReference type="PROSITE" id="PS00629">
    <property type="entry name" value="IMP_1"/>
    <property type="match status" value="1"/>
</dbReference>
<keyword evidence="7 8" id="KW-0460">Magnesium</keyword>
<dbReference type="Pfam" id="PF00459">
    <property type="entry name" value="Inositol_P"/>
    <property type="match status" value="1"/>
</dbReference>
<dbReference type="EMBL" id="JANCYW010000008">
    <property type="protein sequence ID" value="KAK4536303.1"/>
    <property type="molecule type" value="Genomic_DNA"/>
</dbReference>
<dbReference type="SUPFAM" id="SSF56655">
    <property type="entry name" value="Carbohydrate phosphatase"/>
    <property type="match status" value="1"/>
</dbReference>
<feature type="binding site" evidence="8">
    <location>
        <position position="113"/>
    </location>
    <ligand>
        <name>Mg(2+)</name>
        <dbReference type="ChEBI" id="CHEBI:18420"/>
        <label>1</label>
        <note>catalytic</note>
    </ligand>
</feature>
<dbReference type="InterPro" id="IPR000760">
    <property type="entry name" value="Inositol_monophosphatase-like"/>
</dbReference>
<evidence type="ECO:0000256" key="1">
    <source>
        <dbReference type="ARBA" id="ARBA00001033"/>
    </source>
</evidence>
<name>A0AAV9IW46_CYACA</name>
<proteinExistence type="inferred from homology"/>
<protein>
    <recommendedName>
        <fullName evidence="9">Inositol-1-monophosphatase</fullName>
        <ecNumber evidence="9">3.1.3.25</ecNumber>
    </recommendedName>
</protein>
<comment type="catalytic activity">
    <reaction evidence="1 9">
        <text>a myo-inositol phosphate + H2O = myo-inositol + phosphate</text>
        <dbReference type="Rhea" id="RHEA:24056"/>
        <dbReference type="ChEBI" id="CHEBI:15377"/>
        <dbReference type="ChEBI" id="CHEBI:17268"/>
        <dbReference type="ChEBI" id="CHEBI:43474"/>
        <dbReference type="ChEBI" id="CHEBI:84139"/>
        <dbReference type="EC" id="3.1.3.25"/>
    </reaction>
</comment>
<dbReference type="GO" id="GO:0007165">
    <property type="term" value="P:signal transduction"/>
    <property type="evidence" value="ECO:0007669"/>
    <property type="project" value="TreeGrafter"/>
</dbReference>
<evidence type="ECO:0000313" key="10">
    <source>
        <dbReference type="EMBL" id="KAK4536303.1"/>
    </source>
</evidence>
<dbReference type="Gene3D" id="3.40.190.80">
    <property type="match status" value="1"/>
</dbReference>
<dbReference type="InterPro" id="IPR020550">
    <property type="entry name" value="Inositol_monophosphatase_CS"/>
</dbReference>
<dbReference type="EC" id="3.1.3.25" evidence="9"/>
<accession>A0AAV9IW46</accession>
<dbReference type="InterPro" id="IPR033942">
    <property type="entry name" value="IMPase"/>
</dbReference>
<dbReference type="PANTHER" id="PTHR20854:SF4">
    <property type="entry name" value="INOSITOL-1-MONOPHOSPHATASE-RELATED"/>
    <property type="match status" value="1"/>
</dbReference>
<dbReference type="PANTHER" id="PTHR20854">
    <property type="entry name" value="INOSITOL MONOPHOSPHATASE"/>
    <property type="match status" value="1"/>
</dbReference>